<dbReference type="InterPro" id="IPR007213">
    <property type="entry name" value="Ppm1/Ppm2/Tcmp"/>
</dbReference>
<dbReference type="AlphaFoldDB" id="A0A9Y2JJG6"/>
<proteinExistence type="inferred from homology"/>
<dbReference type="GO" id="GO:0008168">
    <property type="term" value="F:methyltransferase activity"/>
    <property type="evidence" value="ECO:0007669"/>
    <property type="project" value="UniProtKB-UniRule"/>
</dbReference>
<evidence type="ECO:0000256" key="4">
    <source>
        <dbReference type="ARBA" id="ARBA00022679"/>
    </source>
</evidence>
<comment type="similarity">
    <text evidence="2 6">Belongs to the UPF0677 family.</text>
</comment>
<name>A0A9Y2JJG6_9PSEU</name>
<evidence type="ECO:0000256" key="6">
    <source>
        <dbReference type="RuleBase" id="RU362030"/>
    </source>
</evidence>
<dbReference type="EC" id="2.1.1.-" evidence="6"/>
<dbReference type="PANTHER" id="PTHR43619">
    <property type="entry name" value="S-ADENOSYL-L-METHIONINE-DEPENDENT METHYLTRANSFERASE YKTD-RELATED"/>
    <property type="match status" value="1"/>
</dbReference>
<keyword evidence="4 7" id="KW-0808">Transferase</keyword>
<dbReference type="Pfam" id="PF04072">
    <property type="entry name" value="LCM"/>
    <property type="match status" value="1"/>
</dbReference>
<evidence type="ECO:0000256" key="1">
    <source>
        <dbReference type="ARBA" id="ARBA00003907"/>
    </source>
</evidence>
<comment type="function">
    <text evidence="1 6">Exhibits S-adenosyl-L-methionine-dependent methyltransferase activity.</text>
</comment>
<dbReference type="KEGG" id="amog:QRX60_37160"/>
<dbReference type="SUPFAM" id="SSF53335">
    <property type="entry name" value="S-adenosyl-L-methionine-dependent methyltransferases"/>
    <property type="match status" value="1"/>
</dbReference>
<evidence type="ECO:0000313" key="8">
    <source>
        <dbReference type="Proteomes" id="UP001239397"/>
    </source>
</evidence>
<dbReference type="EMBL" id="CP127295">
    <property type="protein sequence ID" value="WIX99644.1"/>
    <property type="molecule type" value="Genomic_DNA"/>
</dbReference>
<sequence length="299" mass="31948">MTTADFPGIAPRVSRTAFTAAAARAAHLLVDAGPIVFSDTLAAALLGERAEELLAYHHLHGTHPVLAGARAQAVCRSRFTEDRLLRANSGIDQYVILGAGLDSFAYREVSARFRVFEVDRSATQAAKRELLEGAGVAVPASVTFVPVDFEADPLRERLVQSGLDPFRPVFVSWLGVTMYLTRKAILATLTDLGGFAPGSQIVTDHLLPAELRDEAGNGYAEAVAPVAAEQGEPWRTFLSPAEVAGLLREAGFEVVEQAGQRESVDARLWNRTDALRPAALSALVHARIPDRPGMAGSGT</sequence>
<keyword evidence="5 6" id="KW-0949">S-adenosyl-L-methionine</keyword>
<dbReference type="InterPro" id="IPR029063">
    <property type="entry name" value="SAM-dependent_MTases_sf"/>
</dbReference>
<dbReference type="Gene3D" id="3.40.50.150">
    <property type="entry name" value="Vaccinia Virus protein VP39"/>
    <property type="match status" value="1"/>
</dbReference>
<evidence type="ECO:0000256" key="3">
    <source>
        <dbReference type="ARBA" id="ARBA00022603"/>
    </source>
</evidence>
<accession>A0A9Y2JJG6</accession>
<dbReference type="GO" id="GO:0032259">
    <property type="term" value="P:methylation"/>
    <property type="evidence" value="ECO:0007669"/>
    <property type="project" value="UniProtKB-KW"/>
</dbReference>
<gene>
    <name evidence="7" type="ORF">QRX60_37160</name>
</gene>
<dbReference type="PANTHER" id="PTHR43619:SF2">
    <property type="entry name" value="S-ADENOSYL-L-METHIONINE-DEPENDENT METHYLTRANSFERASES SUPERFAMILY PROTEIN"/>
    <property type="match status" value="1"/>
</dbReference>
<keyword evidence="3 6" id="KW-0489">Methyltransferase</keyword>
<organism evidence="7 8">
    <name type="scientific">Amycolatopsis mongoliensis</name>
    <dbReference type="NCBI Taxonomy" id="715475"/>
    <lineage>
        <taxon>Bacteria</taxon>
        <taxon>Bacillati</taxon>
        <taxon>Actinomycetota</taxon>
        <taxon>Actinomycetes</taxon>
        <taxon>Pseudonocardiales</taxon>
        <taxon>Pseudonocardiaceae</taxon>
        <taxon>Amycolatopsis</taxon>
    </lineage>
</organism>
<dbReference type="NCBIfam" id="TIGR00027">
    <property type="entry name" value="mthyl_TIGR00027"/>
    <property type="match status" value="1"/>
</dbReference>
<dbReference type="InterPro" id="IPR011610">
    <property type="entry name" value="SAM_mthyl_Trfase_ML2640-like"/>
</dbReference>
<protein>
    <recommendedName>
        <fullName evidence="6">S-adenosyl-L-methionine-dependent methyltransferase</fullName>
        <ecNumber evidence="6">2.1.1.-</ecNumber>
    </recommendedName>
</protein>
<evidence type="ECO:0000256" key="2">
    <source>
        <dbReference type="ARBA" id="ARBA00008138"/>
    </source>
</evidence>
<dbReference type="RefSeq" id="WP_285996124.1">
    <property type="nucleotide sequence ID" value="NZ_CP127295.1"/>
</dbReference>
<reference evidence="7 8" key="1">
    <citation type="submission" date="2023-06" db="EMBL/GenBank/DDBJ databases">
        <authorList>
            <person name="Oyuntsetseg B."/>
            <person name="Kim S.B."/>
        </authorList>
    </citation>
    <scope>NUCLEOTIDE SEQUENCE [LARGE SCALE GENOMIC DNA]</scope>
    <source>
        <strain evidence="7 8">4-36</strain>
    </source>
</reference>
<evidence type="ECO:0000256" key="5">
    <source>
        <dbReference type="ARBA" id="ARBA00022691"/>
    </source>
</evidence>
<keyword evidence="8" id="KW-1185">Reference proteome</keyword>
<dbReference type="Proteomes" id="UP001239397">
    <property type="component" value="Chromosome"/>
</dbReference>
<evidence type="ECO:0000313" key="7">
    <source>
        <dbReference type="EMBL" id="WIX99644.1"/>
    </source>
</evidence>